<evidence type="ECO:0000313" key="13">
    <source>
        <dbReference type="Proteomes" id="UP000295705"/>
    </source>
</evidence>
<dbReference type="AlphaFoldDB" id="A0A4R6UH60"/>
<keyword evidence="13" id="KW-1185">Reference proteome</keyword>
<keyword evidence="8 11" id="KW-0570">Pentose shunt</keyword>
<evidence type="ECO:0000256" key="3">
    <source>
        <dbReference type="ARBA" id="ARBA00004857"/>
    </source>
</evidence>
<name>A0A4R6UH60_9PSEU</name>
<evidence type="ECO:0000256" key="6">
    <source>
        <dbReference type="ARBA" id="ARBA00022490"/>
    </source>
</evidence>
<dbReference type="GO" id="GO:0006098">
    <property type="term" value="P:pentose-phosphate shunt"/>
    <property type="evidence" value="ECO:0007669"/>
    <property type="project" value="UniProtKB-UniRule"/>
</dbReference>
<accession>A0A4R6UH60</accession>
<comment type="caution">
    <text evidence="12">The sequence shown here is derived from an EMBL/GenBank/DDBJ whole genome shotgun (WGS) entry which is preliminary data.</text>
</comment>
<dbReference type="PIRSF" id="PIRSF036915">
    <property type="entry name" value="Trnald_Bac_Plnt"/>
    <property type="match status" value="1"/>
</dbReference>
<evidence type="ECO:0000256" key="10">
    <source>
        <dbReference type="ARBA" id="ARBA00048810"/>
    </source>
</evidence>
<dbReference type="Proteomes" id="UP000295705">
    <property type="component" value="Unassembled WGS sequence"/>
</dbReference>
<organism evidence="12 13">
    <name type="scientific">Actinomycetospora succinea</name>
    <dbReference type="NCBI Taxonomy" id="663603"/>
    <lineage>
        <taxon>Bacteria</taxon>
        <taxon>Bacillati</taxon>
        <taxon>Actinomycetota</taxon>
        <taxon>Actinomycetes</taxon>
        <taxon>Pseudonocardiales</taxon>
        <taxon>Pseudonocardiaceae</taxon>
        <taxon>Actinomycetospora</taxon>
    </lineage>
</organism>
<sequence length="375" mass="40258">MATNTPLADLSAAGVSVWLDDLSRQRIESGNLTSLIEDDEVVGVTSNPTIFASAFADADHYAEDLDGLAARGASVEDAIRELTTEDVRRACDVFRGVWQRTGGVDGRVSLEVDPGKAHDTEATVAEAADLWKTVDRPNLMIKIPATREGIPAITRTLAEGISVNVTLIFSVARYREVMEAYLSGMEQARANGHDLTGMASVASFFVSRVDSEVDKRLDAIGTDAALNLRGTAAIANARLAYAAFLEVFGTERWAALKGAGAKPQRPLWASTGVKNKAYPDTLYVTELAAPNTVNTMPEATLKAFADHGELHGDAVTGTEDAAREVFAGLAHVGIDVDDVYQVLEDEGVKKFDDSWAELTATVSDQLTRRSPEQDK</sequence>
<evidence type="ECO:0000256" key="9">
    <source>
        <dbReference type="ARBA" id="ARBA00023270"/>
    </source>
</evidence>
<comment type="subcellular location">
    <subcellularLocation>
        <location evidence="2 11">Cytoplasm</location>
    </subcellularLocation>
</comment>
<dbReference type="PROSITE" id="PS01054">
    <property type="entry name" value="TRANSALDOLASE_1"/>
    <property type="match status" value="1"/>
</dbReference>
<dbReference type="PANTHER" id="PTHR10683:SF31">
    <property type="entry name" value="TRANSALDOLASE"/>
    <property type="match status" value="1"/>
</dbReference>
<dbReference type="EC" id="2.2.1.2" evidence="5 11"/>
<comment type="function">
    <text evidence="1 11">Transaldolase is important for the balance of metabolites in the pentose-phosphate pathway.</text>
</comment>
<dbReference type="InterPro" id="IPR018225">
    <property type="entry name" value="Transaldolase_AS"/>
</dbReference>
<dbReference type="SUPFAM" id="SSF51569">
    <property type="entry name" value="Aldolase"/>
    <property type="match status" value="1"/>
</dbReference>
<comment type="catalytic activity">
    <reaction evidence="10 11">
        <text>D-sedoheptulose 7-phosphate + D-glyceraldehyde 3-phosphate = D-erythrose 4-phosphate + beta-D-fructose 6-phosphate</text>
        <dbReference type="Rhea" id="RHEA:17053"/>
        <dbReference type="ChEBI" id="CHEBI:16897"/>
        <dbReference type="ChEBI" id="CHEBI:57483"/>
        <dbReference type="ChEBI" id="CHEBI:57634"/>
        <dbReference type="ChEBI" id="CHEBI:59776"/>
        <dbReference type="EC" id="2.2.1.2"/>
    </reaction>
</comment>
<keyword evidence="9 11" id="KW-0704">Schiff base</keyword>
<dbReference type="InterPro" id="IPR004732">
    <property type="entry name" value="Transaldolase_2"/>
</dbReference>
<evidence type="ECO:0000256" key="7">
    <source>
        <dbReference type="ARBA" id="ARBA00022679"/>
    </source>
</evidence>
<gene>
    <name evidence="11" type="primary">tal</name>
    <name evidence="12" type="ORF">EV188_1173</name>
</gene>
<dbReference type="GO" id="GO:0004801">
    <property type="term" value="F:transaldolase activity"/>
    <property type="evidence" value="ECO:0007669"/>
    <property type="project" value="UniProtKB-UniRule"/>
</dbReference>
<dbReference type="RefSeq" id="WP_133830203.1">
    <property type="nucleotide sequence ID" value="NZ_BAABHR010000035.1"/>
</dbReference>
<dbReference type="PANTHER" id="PTHR10683">
    <property type="entry name" value="TRANSALDOLASE"/>
    <property type="match status" value="1"/>
</dbReference>
<dbReference type="GO" id="GO:0005975">
    <property type="term" value="P:carbohydrate metabolic process"/>
    <property type="evidence" value="ECO:0007669"/>
    <property type="project" value="InterPro"/>
</dbReference>
<dbReference type="GO" id="GO:0005737">
    <property type="term" value="C:cytoplasm"/>
    <property type="evidence" value="ECO:0007669"/>
    <property type="project" value="UniProtKB-SubCell"/>
</dbReference>
<proteinExistence type="inferred from homology"/>
<evidence type="ECO:0000313" key="12">
    <source>
        <dbReference type="EMBL" id="TDQ46158.1"/>
    </source>
</evidence>
<comment type="similarity">
    <text evidence="4 11">Belongs to the transaldolase family. Type 2 subfamily.</text>
</comment>
<protein>
    <recommendedName>
        <fullName evidence="5 11">Transaldolase</fullName>
        <ecNumber evidence="5 11">2.2.1.2</ecNumber>
    </recommendedName>
</protein>
<dbReference type="OrthoDB" id="9809101at2"/>
<evidence type="ECO:0000256" key="4">
    <source>
        <dbReference type="ARBA" id="ARBA00008426"/>
    </source>
</evidence>
<dbReference type="UniPathway" id="UPA00115">
    <property type="reaction ID" value="UER00414"/>
</dbReference>
<comment type="pathway">
    <text evidence="3 11">Carbohydrate degradation; pentose phosphate pathway; D-glyceraldehyde 3-phosphate and beta-D-fructose 6-phosphate from D-ribose 5-phosphate and D-xylulose 5-phosphate (non-oxidative stage): step 2/3.</text>
</comment>
<dbReference type="CDD" id="cd00955">
    <property type="entry name" value="Transaldolase_like"/>
    <property type="match status" value="1"/>
</dbReference>
<evidence type="ECO:0000256" key="5">
    <source>
        <dbReference type="ARBA" id="ARBA00013151"/>
    </source>
</evidence>
<dbReference type="EMBL" id="SNYO01000017">
    <property type="protein sequence ID" value="TDQ46158.1"/>
    <property type="molecule type" value="Genomic_DNA"/>
</dbReference>
<dbReference type="NCBIfam" id="NF002881">
    <property type="entry name" value="PRK03343.1"/>
    <property type="match status" value="1"/>
</dbReference>
<dbReference type="InterPro" id="IPR013785">
    <property type="entry name" value="Aldolase_TIM"/>
</dbReference>
<dbReference type="NCBIfam" id="TIGR00876">
    <property type="entry name" value="tal_mycobact"/>
    <property type="match status" value="1"/>
</dbReference>
<evidence type="ECO:0000256" key="2">
    <source>
        <dbReference type="ARBA" id="ARBA00004496"/>
    </source>
</evidence>
<keyword evidence="6 11" id="KW-0963">Cytoplasm</keyword>
<dbReference type="Pfam" id="PF00923">
    <property type="entry name" value="TAL_FSA"/>
    <property type="match status" value="1"/>
</dbReference>
<evidence type="ECO:0000256" key="11">
    <source>
        <dbReference type="HAMAP-Rule" id="MF_00493"/>
    </source>
</evidence>
<dbReference type="InterPro" id="IPR001585">
    <property type="entry name" value="TAL/FSA"/>
</dbReference>
<evidence type="ECO:0000256" key="8">
    <source>
        <dbReference type="ARBA" id="ARBA00023126"/>
    </source>
</evidence>
<evidence type="ECO:0000256" key="1">
    <source>
        <dbReference type="ARBA" id="ARBA00003518"/>
    </source>
</evidence>
<feature type="active site" description="Schiff-base intermediate with substrate" evidence="11">
    <location>
        <position position="142"/>
    </location>
</feature>
<dbReference type="HAMAP" id="MF_00493">
    <property type="entry name" value="Transaldolase_2"/>
    <property type="match status" value="1"/>
</dbReference>
<reference evidence="12 13" key="1">
    <citation type="submission" date="2019-03" db="EMBL/GenBank/DDBJ databases">
        <title>Genomic Encyclopedia of Type Strains, Phase IV (KMG-IV): sequencing the most valuable type-strain genomes for metagenomic binning, comparative biology and taxonomic classification.</title>
        <authorList>
            <person name="Goeker M."/>
        </authorList>
    </citation>
    <scope>NUCLEOTIDE SEQUENCE [LARGE SCALE GENOMIC DNA]</scope>
    <source>
        <strain evidence="12 13">DSM 45775</strain>
    </source>
</reference>
<dbReference type="Gene3D" id="3.20.20.70">
    <property type="entry name" value="Aldolase class I"/>
    <property type="match status" value="1"/>
</dbReference>
<keyword evidence="7 11" id="KW-0808">Transferase</keyword>